<evidence type="ECO:0000259" key="9">
    <source>
        <dbReference type="Pfam" id="PF12704"/>
    </source>
</evidence>
<dbReference type="InterPro" id="IPR003838">
    <property type="entry name" value="ABC3_permease_C"/>
</dbReference>
<dbReference type="AlphaFoldDB" id="A6NTZ5"/>
<dbReference type="PANTHER" id="PTHR30572">
    <property type="entry name" value="MEMBRANE COMPONENT OF TRANSPORTER-RELATED"/>
    <property type="match status" value="1"/>
</dbReference>
<evidence type="ECO:0000313" key="11">
    <source>
        <dbReference type="Proteomes" id="UP000003639"/>
    </source>
</evidence>
<sequence length="390" mass="41350">MSFSQSFRLALKSLATSKMRALLTMLGIIIGVAAVIIIISLGDGMNDMINSEFEKMGTNLLQVQIMGRGSSQNITEDEMYALEDENPDCIAAMSPSVSSMATVKQGSETLSTTLTGVGEEYITVKSLELSQGRFIQYIDTARMQNVCVIGSYVNEESFNGAGLGETLSINGNEYTIVGVLAEQADNTSYGGDNSVYIPYTNATRLNGNSVISQYLFTATSEDTNARAKAVIESKLEQFYGGDDYYLVISMSEMMDMMGNIQGTVMTVLVAIAAISLLVGGIGIMNIMLVSVTERTREIGIRKSLGAKGKDIRRQFIIEAGTTSVLGGVIGIVLGVSLATVAGNIVGITAKASLSAITISAGVSLAVGVLFGYLPANKAAKLNPIDALRYE</sequence>
<dbReference type="RefSeq" id="WP_006572222.1">
    <property type="nucleotide sequence ID" value="NZ_AAXG02000011.1"/>
</dbReference>
<protein>
    <submittedName>
        <fullName evidence="10">Efflux ABC transporter, permease protein</fullName>
    </submittedName>
</protein>
<feature type="transmembrane region" description="Helical" evidence="7">
    <location>
        <begin position="21"/>
        <end position="42"/>
    </location>
</feature>
<feature type="domain" description="ABC3 transporter permease C-terminal" evidence="8">
    <location>
        <begin position="270"/>
        <end position="383"/>
    </location>
</feature>
<keyword evidence="2" id="KW-1003">Cell membrane</keyword>
<evidence type="ECO:0000256" key="7">
    <source>
        <dbReference type="SAM" id="Phobius"/>
    </source>
</evidence>
<reference evidence="10 11" key="2">
    <citation type="submission" date="2007-06" db="EMBL/GenBank/DDBJ databases">
        <title>Draft genome sequence of Pseudoflavonifractor capillosus ATCC 29799.</title>
        <authorList>
            <person name="Sudarsanam P."/>
            <person name="Ley R."/>
            <person name="Guruge J."/>
            <person name="Turnbaugh P.J."/>
            <person name="Mahowald M."/>
            <person name="Liep D."/>
            <person name="Gordon J."/>
        </authorList>
    </citation>
    <scope>NUCLEOTIDE SEQUENCE [LARGE SCALE GENOMIC DNA]</scope>
    <source>
        <strain evidence="10 11">ATCC 29799</strain>
    </source>
</reference>
<dbReference type="GO" id="GO:0022857">
    <property type="term" value="F:transmembrane transporter activity"/>
    <property type="evidence" value="ECO:0007669"/>
    <property type="project" value="TreeGrafter"/>
</dbReference>
<keyword evidence="3 7" id="KW-0812">Transmembrane</keyword>
<dbReference type="eggNOG" id="COG0577">
    <property type="taxonomic scope" value="Bacteria"/>
</dbReference>
<feature type="transmembrane region" description="Helical" evidence="7">
    <location>
        <begin position="315"/>
        <end position="341"/>
    </location>
</feature>
<dbReference type="STRING" id="411467.BACCAP_01675"/>
<reference evidence="10 11" key="1">
    <citation type="submission" date="2007-04" db="EMBL/GenBank/DDBJ databases">
        <authorList>
            <person name="Fulton L."/>
            <person name="Clifton S."/>
            <person name="Fulton B."/>
            <person name="Xu J."/>
            <person name="Minx P."/>
            <person name="Pepin K.H."/>
            <person name="Johnson M."/>
            <person name="Thiruvilangam P."/>
            <person name="Bhonagiri V."/>
            <person name="Nash W.E."/>
            <person name="Mardis E.R."/>
            <person name="Wilson R.K."/>
        </authorList>
    </citation>
    <scope>NUCLEOTIDE SEQUENCE [LARGE SCALE GENOMIC DNA]</scope>
    <source>
        <strain evidence="10 11">ATCC 29799</strain>
    </source>
</reference>
<evidence type="ECO:0000256" key="5">
    <source>
        <dbReference type="ARBA" id="ARBA00023136"/>
    </source>
</evidence>
<gene>
    <name evidence="10" type="ORF">BACCAP_01675</name>
</gene>
<evidence type="ECO:0000256" key="4">
    <source>
        <dbReference type="ARBA" id="ARBA00022989"/>
    </source>
</evidence>
<evidence type="ECO:0000259" key="8">
    <source>
        <dbReference type="Pfam" id="PF02687"/>
    </source>
</evidence>
<dbReference type="EMBL" id="AAXG02000011">
    <property type="protein sequence ID" value="EDN00342.1"/>
    <property type="molecule type" value="Genomic_DNA"/>
</dbReference>
<evidence type="ECO:0000313" key="10">
    <source>
        <dbReference type="EMBL" id="EDN00342.1"/>
    </source>
</evidence>
<evidence type="ECO:0000256" key="2">
    <source>
        <dbReference type="ARBA" id="ARBA00022475"/>
    </source>
</evidence>
<dbReference type="InterPro" id="IPR025857">
    <property type="entry name" value="MacB_PCD"/>
</dbReference>
<dbReference type="Pfam" id="PF02687">
    <property type="entry name" value="FtsX"/>
    <property type="match status" value="1"/>
</dbReference>
<feature type="domain" description="MacB-like periplasmic core" evidence="9">
    <location>
        <begin position="22"/>
        <end position="232"/>
    </location>
</feature>
<organism evidence="10 11">
    <name type="scientific">Pseudoflavonifractor capillosus ATCC 29799</name>
    <dbReference type="NCBI Taxonomy" id="411467"/>
    <lineage>
        <taxon>Bacteria</taxon>
        <taxon>Bacillati</taxon>
        <taxon>Bacillota</taxon>
        <taxon>Clostridia</taxon>
        <taxon>Eubacteriales</taxon>
        <taxon>Oscillospiraceae</taxon>
        <taxon>Pseudoflavonifractor</taxon>
    </lineage>
</organism>
<keyword evidence="11" id="KW-1185">Reference proteome</keyword>
<dbReference type="Proteomes" id="UP000003639">
    <property type="component" value="Unassembled WGS sequence"/>
</dbReference>
<accession>A6NTZ5</accession>
<comment type="subcellular location">
    <subcellularLocation>
        <location evidence="1">Cell membrane</location>
        <topology evidence="1">Multi-pass membrane protein</topology>
    </subcellularLocation>
</comment>
<keyword evidence="4 7" id="KW-1133">Transmembrane helix</keyword>
<dbReference type="InterPro" id="IPR050250">
    <property type="entry name" value="Macrolide_Exporter_MacB"/>
</dbReference>
<evidence type="ECO:0000256" key="6">
    <source>
        <dbReference type="ARBA" id="ARBA00038076"/>
    </source>
</evidence>
<evidence type="ECO:0000256" key="1">
    <source>
        <dbReference type="ARBA" id="ARBA00004651"/>
    </source>
</evidence>
<dbReference type="Pfam" id="PF12704">
    <property type="entry name" value="MacB_PCD"/>
    <property type="match status" value="1"/>
</dbReference>
<evidence type="ECO:0000256" key="3">
    <source>
        <dbReference type="ARBA" id="ARBA00022692"/>
    </source>
</evidence>
<name>A6NTZ5_9FIRM</name>
<feature type="transmembrane region" description="Helical" evidence="7">
    <location>
        <begin position="264"/>
        <end position="291"/>
    </location>
</feature>
<keyword evidence="5 7" id="KW-0472">Membrane</keyword>
<feature type="transmembrane region" description="Helical" evidence="7">
    <location>
        <begin position="353"/>
        <end position="373"/>
    </location>
</feature>
<dbReference type="PANTHER" id="PTHR30572:SF4">
    <property type="entry name" value="ABC TRANSPORTER PERMEASE YTRF"/>
    <property type="match status" value="1"/>
</dbReference>
<proteinExistence type="inferred from homology"/>
<dbReference type="OrthoDB" id="9770036at2"/>
<comment type="similarity">
    <text evidence="6">Belongs to the ABC-4 integral membrane protein family.</text>
</comment>
<comment type="caution">
    <text evidence="10">The sequence shown here is derived from an EMBL/GenBank/DDBJ whole genome shotgun (WGS) entry which is preliminary data.</text>
</comment>
<dbReference type="GO" id="GO:0005886">
    <property type="term" value="C:plasma membrane"/>
    <property type="evidence" value="ECO:0007669"/>
    <property type="project" value="UniProtKB-SubCell"/>
</dbReference>